<feature type="domain" description="Antitoxin FitA-like ribbon-helix-helix" evidence="1">
    <location>
        <begin position="2"/>
        <end position="40"/>
    </location>
</feature>
<dbReference type="InterPro" id="IPR013321">
    <property type="entry name" value="Arc_rbn_hlx_hlx"/>
</dbReference>
<name>W6JTG1_9MICO</name>
<gene>
    <name evidence="2" type="primary">fitA</name>
    <name evidence="2" type="ORF">BN11_180006</name>
</gene>
<comment type="caution">
    <text evidence="2">The sequence shown here is derived from an EMBL/GenBank/DDBJ whole genome shotgun (WGS) entry which is preliminary data.</text>
</comment>
<accession>W6JTG1</accession>
<reference evidence="2 3" key="1">
    <citation type="journal article" date="2013" name="ISME J.">
        <title>A metabolic model for members of the genus Tetrasphaera involved in enhanced biological phosphorus removal.</title>
        <authorList>
            <person name="Kristiansen R."/>
            <person name="Nguyen H.T.T."/>
            <person name="Saunders A.M."/>
            <person name="Nielsen J.L."/>
            <person name="Wimmer R."/>
            <person name="Le V.Q."/>
            <person name="McIlroy S.J."/>
            <person name="Petrovski S."/>
            <person name="Seviour R.J."/>
            <person name="Calteau A."/>
            <person name="Nielsen K.L."/>
            <person name="Nielsen P.H."/>
        </authorList>
    </citation>
    <scope>NUCLEOTIDE SEQUENCE [LARGE SCALE GENOMIC DNA]</scope>
    <source>
        <strain evidence="2 3">Ben110</strain>
    </source>
</reference>
<dbReference type="AlphaFoldDB" id="W6JTG1"/>
<dbReference type="OrthoDB" id="2389872at2"/>
<organism evidence="2 3">
    <name type="scientific">Nostocoides australiense Ben110</name>
    <dbReference type="NCBI Taxonomy" id="1193182"/>
    <lineage>
        <taxon>Bacteria</taxon>
        <taxon>Bacillati</taxon>
        <taxon>Actinomycetota</taxon>
        <taxon>Actinomycetes</taxon>
        <taxon>Micrococcales</taxon>
        <taxon>Intrasporangiaceae</taxon>
        <taxon>Nostocoides</taxon>
    </lineage>
</organism>
<proteinExistence type="predicted"/>
<dbReference type="Pfam" id="PF22513">
    <property type="entry name" value="FitA-like_RHH"/>
    <property type="match status" value="1"/>
</dbReference>
<evidence type="ECO:0000259" key="1">
    <source>
        <dbReference type="Pfam" id="PF22513"/>
    </source>
</evidence>
<evidence type="ECO:0000313" key="2">
    <source>
        <dbReference type="EMBL" id="CCH72588.1"/>
    </source>
</evidence>
<dbReference type="SUPFAM" id="SSF47598">
    <property type="entry name" value="Ribbon-helix-helix"/>
    <property type="match status" value="1"/>
</dbReference>
<keyword evidence="3" id="KW-1185">Reference proteome</keyword>
<dbReference type="Proteomes" id="UP000035763">
    <property type="component" value="Unassembled WGS sequence"/>
</dbReference>
<dbReference type="InterPro" id="IPR053853">
    <property type="entry name" value="FitA-like_RHH"/>
</dbReference>
<dbReference type="GO" id="GO:0006355">
    <property type="term" value="P:regulation of DNA-templated transcription"/>
    <property type="evidence" value="ECO:0007669"/>
    <property type="project" value="InterPro"/>
</dbReference>
<dbReference type="Gene3D" id="1.10.1220.10">
    <property type="entry name" value="Met repressor-like"/>
    <property type="match status" value="1"/>
</dbReference>
<dbReference type="InterPro" id="IPR010985">
    <property type="entry name" value="Ribbon_hlx_hlx"/>
</dbReference>
<dbReference type="EMBL" id="CAJA01000090">
    <property type="protein sequence ID" value="CCH72588.1"/>
    <property type="molecule type" value="Genomic_DNA"/>
</dbReference>
<dbReference type="STRING" id="1193182.BN11_180006"/>
<evidence type="ECO:0000313" key="3">
    <source>
        <dbReference type="Proteomes" id="UP000035763"/>
    </source>
</evidence>
<protein>
    <submittedName>
        <fullName evidence="2">Antitoxin FitA</fullName>
    </submittedName>
</protein>
<sequence length="79" mass="8337">MPAMTIRNLSDATHNALKARAKRNGRSAEAEVRAIIDAAVAPAEARGLGSLLAEIGAQAGGIELEIERDRTAREPLDFA</sequence>